<evidence type="ECO:0008006" key="3">
    <source>
        <dbReference type="Google" id="ProtNLM"/>
    </source>
</evidence>
<dbReference type="InterPro" id="IPR050834">
    <property type="entry name" value="Glycosyltransf_2"/>
</dbReference>
<gene>
    <name evidence="1" type="ORF">GCM10010961_07360</name>
</gene>
<protein>
    <recommendedName>
        <fullName evidence="3">Glycosyltransferase, GT2 family</fullName>
    </recommendedName>
</protein>
<dbReference type="AlphaFoldDB" id="A0A8J3MDE6"/>
<dbReference type="Gene3D" id="3.90.550.10">
    <property type="entry name" value="Spore Coat Polysaccharide Biosynthesis Protein SpsA, Chain A"/>
    <property type="match status" value="1"/>
</dbReference>
<name>A0A8J3MDE6_9RHOB</name>
<dbReference type="Pfam" id="PF13641">
    <property type="entry name" value="Glyco_tranf_2_3"/>
    <property type="match status" value="1"/>
</dbReference>
<comment type="caution">
    <text evidence="1">The sequence shown here is derived from an EMBL/GenBank/DDBJ whole genome shotgun (WGS) entry which is preliminary data.</text>
</comment>
<evidence type="ECO:0000313" key="1">
    <source>
        <dbReference type="EMBL" id="GHG82663.1"/>
    </source>
</evidence>
<dbReference type="SUPFAM" id="SSF53448">
    <property type="entry name" value="Nucleotide-diphospho-sugar transferases"/>
    <property type="match status" value="1"/>
</dbReference>
<reference evidence="1" key="2">
    <citation type="submission" date="2020-09" db="EMBL/GenBank/DDBJ databases">
        <authorList>
            <person name="Sun Q."/>
            <person name="Zhou Y."/>
        </authorList>
    </citation>
    <scope>NUCLEOTIDE SEQUENCE</scope>
    <source>
        <strain evidence="1">CGMCC 1.7081</strain>
    </source>
</reference>
<accession>A0A8J3MDE6</accession>
<evidence type="ECO:0000313" key="2">
    <source>
        <dbReference type="Proteomes" id="UP000611500"/>
    </source>
</evidence>
<reference evidence="1" key="1">
    <citation type="journal article" date="2014" name="Int. J. Syst. Evol. Microbiol.">
        <title>Complete genome sequence of Corynebacterium casei LMG S-19264T (=DSM 44701T), isolated from a smear-ripened cheese.</title>
        <authorList>
            <consortium name="US DOE Joint Genome Institute (JGI-PGF)"/>
            <person name="Walter F."/>
            <person name="Albersmeier A."/>
            <person name="Kalinowski J."/>
            <person name="Ruckert C."/>
        </authorList>
    </citation>
    <scope>NUCLEOTIDE SEQUENCE</scope>
    <source>
        <strain evidence="1">CGMCC 1.7081</strain>
    </source>
</reference>
<dbReference type="PANTHER" id="PTHR43685">
    <property type="entry name" value="GLYCOSYLTRANSFERASE"/>
    <property type="match status" value="1"/>
</dbReference>
<dbReference type="EMBL" id="BNAP01000002">
    <property type="protein sequence ID" value="GHG82663.1"/>
    <property type="molecule type" value="Genomic_DNA"/>
</dbReference>
<sequence length="425" mass="46532">MSAPLTISVVIVSRHRPQALRRCLLGVAQLRYPAFETVVVADPDGMAMLRALPLAERVKQVVFDQPNISSARNLGVAVAAGEIVAFIDDDAVPEPLWLAHLAMAFADPQVVAAGGFVRGRNGITFQSKAASVDWAGHETPLDVDPDRITVLTARPGHGIKTEGTNMAIRREVLARLGGFDPRYRFFLDETDLNLRLAEEGAVTAIVPRAEVHHGFAASARRRHDRVPRDLTEIGASWAVFLQHHCPEGRRAAVWADIRQAERQRALDHMVAGRLEPRDVRRLLAGLEAGHAEGLTRGAAPLSPLVVSPEAFRPYPIRADARSLVFAGRSWNRRRLRADARAAVAAGNVATLIRLSPTALYHRVRFTSEGIWEQAGGLFGRSDRGQPLFRPWRFAPRIRVEIARIAGVRGLMEPDAAALSCGAEMP</sequence>
<dbReference type="RefSeq" id="WP_028092695.1">
    <property type="nucleotide sequence ID" value="NZ_BNAP01000002.1"/>
</dbReference>
<dbReference type="Proteomes" id="UP000611500">
    <property type="component" value="Unassembled WGS sequence"/>
</dbReference>
<dbReference type="InterPro" id="IPR029044">
    <property type="entry name" value="Nucleotide-diphossugar_trans"/>
</dbReference>
<organism evidence="1 2">
    <name type="scientific">Pseudodonghicola xiamenensis</name>
    <dbReference type="NCBI Taxonomy" id="337702"/>
    <lineage>
        <taxon>Bacteria</taxon>
        <taxon>Pseudomonadati</taxon>
        <taxon>Pseudomonadota</taxon>
        <taxon>Alphaproteobacteria</taxon>
        <taxon>Rhodobacterales</taxon>
        <taxon>Paracoccaceae</taxon>
        <taxon>Pseudodonghicola</taxon>
    </lineage>
</organism>
<dbReference type="PANTHER" id="PTHR43685:SF3">
    <property type="entry name" value="SLR2126 PROTEIN"/>
    <property type="match status" value="1"/>
</dbReference>
<keyword evidence="2" id="KW-1185">Reference proteome</keyword>
<proteinExistence type="predicted"/>